<keyword evidence="2" id="KW-0805">Transcription regulation</keyword>
<dbReference type="PANTHER" id="PTHR33729">
    <property type="entry name" value="METHYL-CPG BINDING DOMAIN CONTAINING PROTEIN, EXPRESSED"/>
    <property type="match status" value="1"/>
</dbReference>
<dbReference type="SUPFAM" id="SSF54171">
    <property type="entry name" value="DNA-binding domain"/>
    <property type="match status" value="1"/>
</dbReference>
<dbReference type="InterPro" id="IPR016177">
    <property type="entry name" value="DNA-bd_dom_sf"/>
</dbReference>
<dbReference type="Pfam" id="PF01429">
    <property type="entry name" value="MBD"/>
    <property type="match status" value="1"/>
</dbReference>
<name>A0A7J7MPE6_9MAGN</name>
<comment type="subcellular location">
    <subcellularLocation>
        <location evidence="1">Nucleus</location>
    </subcellularLocation>
</comment>
<dbReference type="Gene3D" id="3.30.890.10">
    <property type="entry name" value="Methyl-cpg-binding Protein 2, Chain A"/>
    <property type="match status" value="1"/>
</dbReference>
<evidence type="ECO:0000256" key="2">
    <source>
        <dbReference type="ARBA" id="ARBA00023015"/>
    </source>
</evidence>
<feature type="compositionally biased region" description="Basic and acidic residues" evidence="6">
    <location>
        <begin position="111"/>
        <end position="138"/>
    </location>
</feature>
<feature type="domain" description="MBD" evidence="7">
    <location>
        <begin position="8"/>
        <end position="78"/>
    </location>
</feature>
<accession>A0A7J7MPE6</accession>
<evidence type="ECO:0000313" key="8">
    <source>
        <dbReference type="EMBL" id="KAF6156687.1"/>
    </source>
</evidence>
<keyword evidence="4" id="KW-0804">Transcription</keyword>
<dbReference type="AlphaFoldDB" id="A0A7J7MPE6"/>
<evidence type="ECO:0000256" key="3">
    <source>
        <dbReference type="ARBA" id="ARBA00023125"/>
    </source>
</evidence>
<feature type="region of interest" description="Disordered" evidence="6">
    <location>
        <begin position="61"/>
        <end position="184"/>
    </location>
</feature>
<keyword evidence="9" id="KW-1185">Reference proteome</keyword>
<feature type="compositionally biased region" description="Basic and acidic residues" evidence="6">
    <location>
        <begin position="78"/>
        <end position="90"/>
    </location>
</feature>
<dbReference type="InterPro" id="IPR001739">
    <property type="entry name" value="Methyl_CpG_DNA-bd"/>
</dbReference>
<dbReference type="OrthoDB" id="1435582at2759"/>
<evidence type="ECO:0000259" key="7">
    <source>
        <dbReference type="PROSITE" id="PS50982"/>
    </source>
</evidence>
<keyword evidence="5" id="KW-0539">Nucleus</keyword>
<comment type="caution">
    <text evidence="8">The sequence shown here is derived from an EMBL/GenBank/DDBJ whole genome shotgun (WGS) entry which is preliminary data.</text>
</comment>
<dbReference type="GO" id="GO:0005634">
    <property type="term" value="C:nucleus"/>
    <property type="evidence" value="ECO:0007669"/>
    <property type="project" value="UniProtKB-SubCell"/>
</dbReference>
<protein>
    <recommendedName>
        <fullName evidence="7">MBD domain-containing protein</fullName>
    </recommendedName>
</protein>
<evidence type="ECO:0000256" key="6">
    <source>
        <dbReference type="SAM" id="MobiDB-lite"/>
    </source>
</evidence>
<evidence type="ECO:0000256" key="1">
    <source>
        <dbReference type="ARBA" id="ARBA00004123"/>
    </source>
</evidence>
<organism evidence="8 9">
    <name type="scientific">Kingdonia uniflora</name>
    <dbReference type="NCBI Taxonomy" id="39325"/>
    <lineage>
        <taxon>Eukaryota</taxon>
        <taxon>Viridiplantae</taxon>
        <taxon>Streptophyta</taxon>
        <taxon>Embryophyta</taxon>
        <taxon>Tracheophyta</taxon>
        <taxon>Spermatophyta</taxon>
        <taxon>Magnoliopsida</taxon>
        <taxon>Ranunculales</taxon>
        <taxon>Circaeasteraceae</taxon>
        <taxon>Kingdonia</taxon>
    </lineage>
</organism>
<dbReference type="PANTHER" id="PTHR33729:SF6">
    <property type="entry name" value="METHYL-CPG-BINDING DOMAIN-CONTAINING PROTEIN 11"/>
    <property type="match status" value="1"/>
</dbReference>
<dbReference type="PROSITE" id="PS50982">
    <property type="entry name" value="MBD"/>
    <property type="match status" value="1"/>
</dbReference>
<gene>
    <name evidence="8" type="ORF">GIB67_017823</name>
</gene>
<dbReference type="InterPro" id="IPR039622">
    <property type="entry name" value="MBD10/11"/>
</dbReference>
<sequence>MASSENPQEEVISVELPAPPNWKKKFMPNKEGTPKKNEVIYITPTGEEITSKRQLQQYLKAHPGGPAISEFDWGTGETPRRSTRIIEKAKSTPPPENEPPKKRSRKLSGSSKKDDKGKKEASPKETEKEVEKEDHSEIITEMQVDVEETKEGTLEKDTDASEKNQDPKDVVEPMEKDSNVAIEI</sequence>
<evidence type="ECO:0000256" key="4">
    <source>
        <dbReference type="ARBA" id="ARBA00023163"/>
    </source>
</evidence>
<evidence type="ECO:0000313" key="9">
    <source>
        <dbReference type="Proteomes" id="UP000541444"/>
    </source>
</evidence>
<dbReference type="EMBL" id="JACGCM010001311">
    <property type="protein sequence ID" value="KAF6156687.1"/>
    <property type="molecule type" value="Genomic_DNA"/>
</dbReference>
<feature type="region of interest" description="Disordered" evidence="6">
    <location>
        <begin position="1"/>
        <end position="37"/>
    </location>
</feature>
<keyword evidence="3" id="KW-0238">DNA-binding</keyword>
<dbReference type="CDD" id="cd01396">
    <property type="entry name" value="MeCP2_MBD"/>
    <property type="match status" value="1"/>
</dbReference>
<evidence type="ECO:0000256" key="5">
    <source>
        <dbReference type="ARBA" id="ARBA00023242"/>
    </source>
</evidence>
<reference evidence="8 9" key="1">
    <citation type="journal article" date="2020" name="IScience">
        <title>Genome Sequencing of the Endangered Kingdonia uniflora (Circaeasteraceae, Ranunculales) Reveals Potential Mechanisms of Evolutionary Specialization.</title>
        <authorList>
            <person name="Sun Y."/>
            <person name="Deng T."/>
            <person name="Zhang A."/>
            <person name="Moore M.J."/>
            <person name="Landis J.B."/>
            <person name="Lin N."/>
            <person name="Zhang H."/>
            <person name="Zhang X."/>
            <person name="Huang J."/>
            <person name="Zhang X."/>
            <person name="Sun H."/>
            <person name="Wang H."/>
        </authorList>
    </citation>
    <scope>NUCLEOTIDE SEQUENCE [LARGE SCALE GENOMIC DNA]</scope>
    <source>
        <strain evidence="8">TB1705</strain>
        <tissue evidence="8">Leaf</tissue>
    </source>
</reference>
<dbReference type="Proteomes" id="UP000541444">
    <property type="component" value="Unassembled WGS sequence"/>
</dbReference>
<proteinExistence type="predicted"/>
<feature type="compositionally biased region" description="Basic and acidic residues" evidence="6">
    <location>
        <begin position="147"/>
        <end position="178"/>
    </location>
</feature>
<dbReference type="GO" id="GO:0003677">
    <property type="term" value="F:DNA binding"/>
    <property type="evidence" value="ECO:0007669"/>
    <property type="project" value="UniProtKB-KW"/>
</dbReference>